<protein>
    <submittedName>
        <fullName evidence="2">Uncharacterized protein</fullName>
    </submittedName>
</protein>
<evidence type="ECO:0000256" key="1">
    <source>
        <dbReference type="SAM" id="Coils"/>
    </source>
</evidence>
<proteinExistence type="predicted"/>
<dbReference type="EMBL" id="GU071098">
    <property type="protein sequence ID" value="ADO98100.1"/>
    <property type="molecule type" value="Genomic_DNA"/>
</dbReference>
<gene>
    <name evidence="2" type="ORF">SSSM7_034</name>
</gene>
<reference evidence="2 3" key="1">
    <citation type="journal article" date="2010" name="Environ. Microbiol.">
        <title>Genomic analysis of oceanic cyanobacterial myoviruses compared with T4-like myoviruses from diverse hosts and environments.</title>
        <authorList>
            <person name="Sullivan M.B."/>
            <person name="Huang K.H."/>
            <person name="Ignacio-Espinoza J.C."/>
            <person name="Berlin A.M."/>
            <person name="Kelly L."/>
            <person name="Weigele P.R."/>
            <person name="DeFrancesco A.S."/>
            <person name="Kern S.E."/>
            <person name="Thompson L.R."/>
            <person name="Young S."/>
            <person name="Yandava C."/>
            <person name="Fu R."/>
            <person name="Krastins B."/>
            <person name="Chase M."/>
            <person name="Sarracino D."/>
            <person name="Osburne M.S."/>
            <person name="Henn M.R."/>
            <person name="Chisholm S.W."/>
        </authorList>
    </citation>
    <scope>NUCLEOTIDE SEQUENCE [LARGE SCALE GENOMIC DNA]</scope>
    <source>
        <strain evidence="2">8109-3</strain>
    </source>
</reference>
<evidence type="ECO:0000313" key="2">
    <source>
        <dbReference type="EMBL" id="ADO98100.1"/>
    </source>
</evidence>
<organism evidence="2 3">
    <name type="scientific">Synechococcus phage S-SSM7</name>
    <dbReference type="NCBI Taxonomy" id="445686"/>
    <lineage>
        <taxon>Viruses</taxon>
        <taxon>Duplodnaviria</taxon>
        <taxon>Heunggongvirae</taxon>
        <taxon>Uroviricota</taxon>
        <taxon>Caudoviricetes</taxon>
        <taxon>Pantevenvirales</taxon>
        <taxon>Kyanoviridae</taxon>
        <taxon>Lipsvirus</taxon>
        <taxon>Lipsvirus ssm7</taxon>
    </lineage>
</organism>
<feature type="coiled-coil region" evidence="1">
    <location>
        <begin position="4"/>
        <end position="31"/>
    </location>
</feature>
<evidence type="ECO:0000313" key="3">
    <source>
        <dbReference type="Proteomes" id="UP000006527"/>
    </source>
</evidence>
<dbReference type="GeneID" id="10328603"/>
<dbReference type="Proteomes" id="UP000006527">
    <property type="component" value="Segment"/>
</dbReference>
<dbReference type="RefSeq" id="YP_004324087.1">
    <property type="nucleotide sequence ID" value="NC_015287.1"/>
</dbReference>
<keyword evidence="3" id="KW-1185">Reference proteome</keyword>
<keyword evidence="1" id="KW-0175">Coiled coil</keyword>
<dbReference type="KEGG" id="vg:10328603"/>
<accession>E3SKV2</accession>
<name>E3SKV2_9CAUD</name>
<sequence>MSHKEELQGRANALQQEIQDLSKQFEMKKEEFLKVQGALEMLQILENEKNSKKT</sequence>